<proteinExistence type="predicted"/>
<feature type="region of interest" description="Disordered" evidence="1">
    <location>
        <begin position="153"/>
        <end position="177"/>
    </location>
</feature>
<protein>
    <recommendedName>
        <fullName evidence="4">SAP domain-containing protein</fullName>
    </recommendedName>
</protein>
<dbReference type="KEGG" id="aaq:AOC05_11205"/>
<dbReference type="PATRIC" id="fig|656366.3.peg.2417"/>
<evidence type="ECO:0000256" key="1">
    <source>
        <dbReference type="SAM" id="MobiDB-lite"/>
    </source>
</evidence>
<organism evidence="2 3">
    <name type="scientific">Arthrobacter alpinus</name>
    <dbReference type="NCBI Taxonomy" id="656366"/>
    <lineage>
        <taxon>Bacteria</taxon>
        <taxon>Bacillati</taxon>
        <taxon>Actinomycetota</taxon>
        <taxon>Actinomycetes</taxon>
        <taxon>Micrococcales</taxon>
        <taxon>Micrococcaceae</taxon>
        <taxon>Arthrobacter</taxon>
    </lineage>
</organism>
<evidence type="ECO:0008006" key="4">
    <source>
        <dbReference type="Google" id="ProtNLM"/>
    </source>
</evidence>
<evidence type="ECO:0000313" key="3">
    <source>
        <dbReference type="Proteomes" id="UP000062833"/>
    </source>
</evidence>
<name>A0A0M4RF29_9MICC</name>
<dbReference type="AlphaFoldDB" id="A0A0M4RF29"/>
<sequence>MSAHEFYRWYWLKTELAAFARASGLPATGGKEDLAARIRAHLDGLPQPALPRKAPPGKQLLGPLDATTLVPRGQRCNQPLRGWFEVQLGGAFHFDAHMRGFFADADGTSTLHDALAHWHSTRSAEPTVLGQQFELNQFTHKWCSENPNSTREEMHAGWQRHRALPKDFRPSTSGTGN</sequence>
<dbReference type="EMBL" id="CP012677">
    <property type="protein sequence ID" value="ALE94181.1"/>
    <property type="molecule type" value="Genomic_DNA"/>
</dbReference>
<evidence type="ECO:0000313" key="2">
    <source>
        <dbReference type="EMBL" id="ALE94181.1"/>
    </source>
</evidence>
<reference evidence="3" key="1">
    <citation type="submission" date="2015-09" db="EMBL/GenBank/DDBJ databases">
        <title>Complete genome of Arthrobacter alpinus strain R3.8.</title>
        <authorList>
            <person name="See-Too W.S."/>
            <person name="Chan K.G."/>
        </authorList>
    </citation>
    <scope>NUCLEOTIDE SEQUENCE [LARGE SCALE GENOMIC DNA]</scope>
    <source>
        <strain evidence="3">R3.8</strain>
    </source>
</reference>
<keyword evidence="3" id="KW-1185">Reference proteome</keyword>
<gene>
    <name evidence="2" type="ORF">AOC05_11205</name>
</gene>
<dbReference type="Proteomes" id="UP000062833">
    <property type="component" value="Chromosome"/>
</dbReference>
<dbReference type="Pfam" id="PF18953">
    <property type="entry name" value="SAP_new25"/>
    <property type="match status" value="1"/>
</dbReference>
<accession>A0A0M4RF29</accession>